<dbReference type="GO" id="GO:0061630">
    <property type="term" value="F:ubiquitin protein ligase activity"/>
    <property type="evidence" value="ECO:0007669"/>
    <property type="project" value="TreeGrafter"/>
</dbReference>
<name>A0AAV7K1G6_9METZ</name>
<proteinExistence type="predicted"/>
<organism evidence="1 2">
    <name type="scientific">Oopsacas minuta</name>
    <dbReference type="NCBI Taxonomy" id="111878"/>
    <lineage>
        <taxon>Eukaryota</taxon>
        <taxon>Metazoa</taxon>
        <taxon>Porifera</taxon>
        <taxon>Hexactinellida</taxon>
        <taxon>Hexasterophora</taxon>
        <taxon>Lyssacinosida</taxon>
        <taxon>Leucopsacidae</taxon>
        <taxon>Oopsacas</taxon>
    </lineage>
</organism>
<dbReference type="Gene3D" id="2.120.10.30">
    <property type="entry name" value="TolB, C-terminal domain"/>
    <property type="match status" value="1"/>
</dbReference>
<dbReference type="SUPFAM" id="SSF63829">
    <property type="entry name" value="Calcium-dependent phosphotriesterase"/>
    <property type="match status" value="1"/>
</dbReference>
<dbReference type="Proteomes" id="UP001165289">
    <property type="component" value="Unassembled WGS sequence"/>
</dbReference>
<dbReference type="GO" id="GO:0043161">
    <property type="term" value="P:proteasome-mediated ubiquitin-dependent protein catabolic process"/>
    <property type="evidence" value="ECO:0007669"/>
    <property type="project" value="TreeGrafter"/>
</dbReference>
<dbReference type="GO" id="GO:0000209">
    <property type="term" value="P:protein polyubiquitination"/>
    <property type="evidence" value="ECO:0007669"/>
    <property type="project" value="TreeGrafter"/>
</dbReference>
<dbReference type="EMBL" id="JAKMXF010000210">
    <property type="protein sequence ID" value="KAI6655063.1"/>
    <property type="molecule type" value="Genomic_DNA"/>
</dbReference>
<protein>
    <recommendedName>
        <fullName evidence="3">NHL repeat containing protein</fullName>
    </recommendedName>
</protein>
<evidence type="ECO:0008006" key="3">
    <source>
        <dbReference type="Google" id="ProtNLM"/>
    </source>
</evidence>
<dbReference type="InterPro" id="IPR050952">
    <property type="entry name" value="TRIM-NHL_E3_ligases"/>
</dbReference>
<dbReference type="InterPro" id="IPR011042">
    <property type="entry name" value="6-blade_b-propeller_TolB-like"/>
</dbReference>
<reference evidence="1 2" key="1">
    <citation type="journal article" date="2023" name="BMC Biol.">
        <title>The compact genome of the sponge Oopsacas minuta (Hexactinellida) is lacking key metazoan core genes.</title>
        <authorList>
            <person name="Santini S."/>
            <person name="Schenkelaars Q."/>
            <person name="Jourda C."/>
            <person name="Duchesne M."/>
            <person name="Belahbib H."/>
            <person name="Rocher C."/>
            <person name="Selva M."/>
            <person name="Riesgo A."/>
            <person name="Vervoort M."/>
            <person name="Leys S.P."/>
            <person name="Kodjabachian L."/>
            <person name="Le Bivic A."/>
            <person name="Borchiellini C."/>
            <person name="Claverie J.M."/>
            <person name="Renard E."/>
        </authorList>
    </citation>
    <scope>NUCLEOTIDE SEQUENCE [LARGE SCALE GENOMIC DNA]</scope>
    <source>
        <strain evidence="1">SPO-2</strain>
    </source>
</reference>
<sequence>MQYESEYLISQNIRSEHSYSSYSTQNQFHFQHPQKSILTFNGAASTGEVYLKNPTGLCIDRINGFIFIAENSSILAIHTKPTINVFTSQGDYMTTFGRDFIDPPCQISVTIDEYSFYVLDQLEQRIIQFTDFAINTISIDLPLPRGIVCDEDGFVYVIDGYSRRICVFSRELKLLNKFGLSIAAFPLNLDILSDILVILCNPISILYCSLLGDKLRNIDLWNIIIPPKYFCIDTETNNTFVSDLSNNCIKVYNMDGELIRTIGSSNRINRKLTPSFIAVTNFHTLLVINSGDDGINAQMFPL</sequence>
<dbReference type="PANTHER" id="PTHR24104">
    <property type="entry name" value="E3 UBIQUITIN-PROTEIN LIGASE NHLRC1-RELATED"/>
    <property type="match status" value="1"/>
</dbReference>
<dbReference type="GO" id="GO:0008270">
    <property type="term" value="F:zinc ion binding"/>
    <property type="evidence" value="ECO:0007669"/>
    <property type="project" value="UniProtKB-KW"/>
</dbReference>
<gene>
    <name evidence="1" type="ORF">LOD99_2352</name>
</gene>
<accession>A0AAV7K1G6</accession>
<evidence type="ECO:0000313" key="2">
    <source>
        <dbReference type="Proteomes" id="UP001165289"/>
    </source>
</evidence>
<dbReference type="AlphaFoldDB" id="A0AAV7K1G6"/>
<dbReference type="PANTHER" id="PTHR24104:SF25">
    <property type="entry name" value="PROTEIN LIN-41"/>
    <property type="match status" value="1"/>
</dbReference>
<keyword evidence="2" id="KW-1185">Reference proteome</keyword>
<comment type="caution">
    <text evidence="1">The sequence shown here is derived from an EMBL/GenBank/DDBJ whole genome shotgun (WGS) entry which is preliminary data.</text>
</comment>
<evidence type="ECO:0000313" key="1">
    <source>
        <dbReference type="EMBL" id="KAI6655063.1"/>
    </source>
</evidence>